<dbReference type="Proteomes" id="UP000785613">
    <property type="component" value="Unassembled WGS sequence"/>
</dbReference>
<sequence>MVCIDVISEFARRLTAMRDKQITLILADLVQVVSQAINTMLVERNLVSQEEKPSVSKVFPLGAKIVEPMLEKLEALASMIEGSDYSGDLLQGMQETIALFRSANPPTDEVQVS</sequence>
<reference evidence="1 2" key="1">
    <citation type="submission" date="2019-09" db="EMBL/GenBank/DDBJ databases">
        <title>Taxonomy of Antarctic Massilia spp.: description of Massilia rubra sp. nov., Massilia aquatica sp. nov., Massilia mucilaginosa sp. nov., Massilia frigida sp. nov. isolated from streams, lakes and regoliths.</title>
        <authorList>
            <person name="Holochova P."/>
            <person name="Sedlacek I."/>
            <person name="Kralova S."/>
            <person name="Maslanova I."/>
            <person name="Busse H.-J."/>
            <person name="Stankova E."/>
            <person name="Vrbovska V."/>
            <person name="Kovarovic V."/>
            <person name="Bartak M."/>
            <person name="Svec P."/>
            <person name="Pantucek R."/>
        </authorList>
    </citation>
    <scope>NUCLEOTIDE SEQUENCE [LARGE SCALE GENOMIC DNA]</scope>
    <source>
        <strain evidence="1 2">CCM 8692</strain>
    </source>
</reference>
<keyword evidence="2" id="KW-1185">Reference proteome</keyword>
<organism evidence="1 2">
    <name type="scientific">Massilia rubra</name>
    <dbReference type="NCBI Taxonomy" id="2607910"/>
    <lineage>
        <taxon>Bacteria</taxon>
        <taxon>Pseudomonadati</taxon>
        <taxon>Pseudomonadota</taxon>
        <taxon>Betaproteobacteria</taxon>
        <taxon>Burkholderiales</taxon>
        <taxon>Oxalobacteraceae</taxon>
        <taxon>Telluria group</taxon>
        <taxon>Massilia</taxon>
    </lineage>
</organism>
<dbReference type="EMBL" id="VUYU01000018">
    <property type="protein sequence ID" value="NHZ36431.1"/>
    <property type="molecule type" value="Genomic_DNA"/>
</dbReference>
<accession>A0ABX0LNH3</accession>
<protein>
    <submittedName>
        <fullName evidence="1">Uncharacterized protein</fullName>
    </submittedName>
</protein>
<gene>
    <name evidence="1" type="ORF">F0185_22980</name>
</gene>
<name>A0ABX0LNH3_9BURK</name>
<proteinExistence type="predicted"/>
<comment type="caution">
    <text evidence="1">The sequence shown here is derived from an EMBL/GenBank/DDBJ whole genome shotgun (WGS) entry which is preliminary data.</text>
</comment>
<evidence type="ECO:0000313" key="1">
    <source>
        <dbReference type="EMBL" id="NHZ36431.1"/>
    </source>
</evidence>
<dbReference type="RefSeq" id="WP_167228461.1">
    <property type="nucleotide sequence ID" value="NZ_VUYU01000018.1"/>
</dbReference>
<evidence type="ECO:0000313" key="2">
    <source>
        <dbReference type="Proteomes" id="UP000785613"/>
    </source>
</evidence>